<accession>A0A8X7WB69</accession>
<reference evidence="2 3" key="1">
    <citation type="submission" date="2020-02" db="EMBL/GenBank/DDBJ databases">
        <authorList>
            <person name="Ma Q."/>
            <person name="Huang Y."/>
            <person name="Song X."/>
            <person name="Pei D."/>
        </authorList>
    </citation>
    <scope>NUCLEOTIDE SEQUENCE [LARGE SCALE GENOMIC DNA]</scope>
    <source>
        <strain evidence="2">Sxm20200214</strain>
        <tissue evidence="2">Leaf</tissue>
    </source>
</reference>
<dbReference type="EMBL" id="JAAMPC010000002">
    <property type="protein sequence ID" value="KAG2325665.1"/>
    <property type="molecule type" value="Genomic_DNA"/>
</dbReference>
<proteinExistence type="predicted"/>
<evidence type="ECO:0000313" key="2">
    <source>
        <dbReference type="EMBL" id="KAG2325665.1"/>
    </source>
</evidence>
<dbReference type="GO" id="GO:0010468">
    <property type="term" value="P:regulation of gene expression"/>
    <property type="evidence" value="ECO:0007669"/>
    <property type="project" value="InterPro"/>
</dbReference>
<organism evidence="2 3">
    <name type="scientific">Brassica carinata</name>
    <name type="common">Ethiopian mustard</name>
    <name type="synonym">Abyssinian cabbage</name>
    <dbReference type="NCBI Taxonomy" id="52824"/>
    <lineage>
        <taxon>Eukaryota</taxon>
        <taxon>Viridiplantae</taxon>
        <taxon>Streptophyta</taxon>
        <taxon>Embryophyta</taxon>
        <taxon>Tracheophyta</taxon>
        <taxon>Spermatophyta</taxon>
        <taxon>Magnoliopsida</taxon>
        <taxon>eudicotyledons</taxon>
        <taxon>Gunneridae</taxon>
        <taxon>Pentapetalae</taxon>
        <taxon>rosids</taxon>
        <taxon>malvids</taxon>
        <taxon>Brassicales</taxon>
        <taxon>Brassicaceae</taxon>
        <taxon>Brassiceae</taxon>
        <taxon>Brassica</taxon>
    </lineage>
</organism>
<dbReference type="InterPro" id="IPR024768">
    <property type="entry name" value="Marf1"/>
</dbReference>
<dbReference type="AlphaFoldDB" id="A0A8X7WB69"/>
<gene>
    <name evidence="2" type="ORF">Bca52824_008393</name>
</gene>
<dbReference type="GO" id="GO:0005777">
    <property type="term" value="C:peroxisome"/>
    <property type="evidence" value="ECO:0007669"/>
    <property type="project" value="InterPro"/>
</dbReference>
<dbReference type="CDD" id="cd10910">
    <property type="entry name" value="PIN_limkain_b1_N_like"/>
    <property type="match status" value="3"/>
</dbReference>
<feature type="domain" description="NYN" evidence="1">
    <location>
        <begin position="323"/>
        <end position="436"/>
    </location>
</feature>
<dbReference type="GO" id="GO:0004540">
    <property type="term" value="F:RNA nuclease activity"/>
    <property type="evidence" value="ECO:0007669"/>
    <property type="project" value="InterPro"/>
</dbReference>
<evidence type="ECO:0000259" key="1">
    <source>
        <dbReference type="Pfam" id="PF01936"/>
    </source>
</evidence>
<feature type="domain" description="NYN" evidence="1">
    <location>
        <begin position="160"/>
        <end position="296"/>
    </location>
</feature>
<keyword evidence="3" id="KW-1185">Reference proteome</keyword>
<dbReference type="Proteomes" id="UP000886595">
    <property type="component" value="Unassembled WGS sequence"/>
</dbReference>
<dbReference type="InterPro" id="IPR021139">
    <property type="entry name" value="NYN"/>
</dbReference>
<dbReference type="PANTHER" id="PTHR14379:SF39">
    <property type="entry name" value="NYN DOMAIN-CONTAINING PROTEIN"/>
    <property type="match status" value="1"/>
</dbReference>
<comment type="caution">
    <text evidence="2">The sequence shown here is derived from an EMBL/GenBank/DDBJ whole genome shotgun (WGS) entry which is preliminary data.</text>
</comment>
<protein>
    <recommendedName>
        <fullName evidence="1">NYN domain-containing protein</fullName>
    </recommendedName>
</protein>
<name>A0A8X7WB69_BRACI</name>
<dbReference type="OrthoDB" id="1076146at2759"/>
<dbReference type="PANTHER" id="PTHR14379">
    <property type="entry name" value="LIMKAIN B LKAP"/>
    <property type="match status" value="1"/>
</dbReference>
<sequence>MDDSPIPDGLDPTSVLEFIKLAFENFGYLGSLIKVRAYCKDMSELVSYCRAAEIFLQNRVSKVGYAEVDHMLVDILTWGLYNPAPSNLMVISKNITEETELVGVLGDLKLLNYNILVASVGEDASGDLVCLSARLFGGGKPVDQSISSHGVSNKLAHDIKTGIFWNITGCTFPNDIHLDELNQNIKLAIENQGHHGEVSIKAYWQGGGSGLYNWLHGTITLQTRVSNGRYMKVDTMFVDILLWALDNPAPSNLMVISNTISHETELSSLLQDLESKGYNILVAHAEEAASPVLPPACLEWRLDTLFAGGNPINRTNYSRDGNTGIFWSIEDCPIPSGLDPLTFFFDVKKVLPGRNVSVMAYCNQNRSLDDFSLNDNLHITLVHTADKYARIKKMFKDIFLWALENPESNVMVITKSIPFNISDVIHEAFSSRNYNLVLADPHGVAYVNSVWLSTSLFGGGDPIDPSGRKNLPSSIEVMTKLKITS</sequence>
<evidence type="ECO:0000313" key="3">
    <source>
        <dbReference type="Proteomes" id="UP000886595"/>
    </source>
</evidence>
<dbReference type="Pfam" id="PF01936">
    <property type="entry name" value="NYN"/>
    <property type="match status" value="2"/>
</dbReference>